<accession>A0A0V1Q5D1</accession>
<dbReference type="SUPFAM" id="SSF103107">
    <property type="entry name" value="Hypothetical protein c14orf129, hspc210"/>
    <property type="match status" value="1"/>
</dbReference>
<dbReference type="InterPro" id="IPR023231">
    <property type="entry name" value="GSKIP_dom_sf"/>
</dbReference>
<dbReference type="Gene3D" id="3.30.2280.10">
    <property type="entry name" value="Hypothetical protein (hspc210)"/>
    <property type="match status" value="1"/>
</dbReference>
<dbReference type="Pfam" id="PF05303">
    <property type="entry name" value="GSKIP_dom"/>
    <property type="match status" value="1"/>
</dbReference>
<comment type="caution">
    <text evidence="2">The sequence shown here is derived from an EMBL/GenBank/DDBJ whole genome shotgun (WGS) entry which is preliminary data.</text>
</comment>
<protein>
    <recommendedName>
        <fullName evidence="1">GSKIP domain-containing protein</fullName>
    </recommendedName>
</protein>
<evidence type="ECO:0000313" key="3">
    <source>
        <dbReference type="Proteomes" id="UP000054251"/>
    </source>
</evidence>
<dbReference type="GeneID" id="26837508"/>
<proteinExistence type="predicted"/>
<evidence type="ECO:0000259" key="1">
    <source>
        <dbReference type="Pfam" id="PF05303"/>
    </source>
</evidence>
<keyword evidence="3" id="KW-1185">Reference proteome</keyword>
<feature type="domain" description="GSKIP" evidence="1">
    <location>
        <begin position="60"/>
        <end position="125"/>
    </location>
</feature>
<gene>
    <name evidence="2" type="ORF">AC631_00499</name>
</gene>
<dbReference type="EMBL" id="LMYN01000006">
    <property type="protein sequence ID" value="KSA03687.1"/>
    <property type="molecule type" value="Genomic_DNA"/>
</dbReference>
<dbReference type="Proteomes" id="UP000054251">
    <property type="component" value="Unassembled WGS sequence"/>
</dbReference>
<dbReference type="AlphaFoldDB" id="A0A0V1Q5D1"/>
<sequence>MDEETRRNELSVLYNEYKDYFLVCELKLNLPSLASNSTTITGDDYYSKSASRRGKRNIESHIHLKTKEGETIRVSVDTSGWYETPEEDALEIVKHYETFESLMMQRSRSFQNMFGNTLSDRLHNLISEKMHSEQA</sequence>
<organism evidence="2 3">
    <name type="scientific">Debaryomyces fabryi</name>
    <dbReference type="NCBI Taxonomy" id="58627"/>
    <lineage>
        <taxon>Eukaryota</taxon>
        <taxon>Fungi</taxon>
        <taxon>Dikarya</taxon>
        <taxon>Ascomycota</taxon>
        <taxon>Saccharomycotina</taxon>
        <taxon>Pichiomycetes</taxon>
        <taxon>Debaryomycetaceae</taxon>
        <taxon>Debaryomyces</taxon>
    </lineage>
</organism>
<dbReference type="RefSeq" id="XP_015469789.1">
    <property type="nucleotide sequence ID" value="XM_015609329.1"/>
</dbReference>
<dbReference type="OrthoDB" id="5804279at2759"/>
<dbReference type="InterPro" id="IPR007967">
    <property type="entry name" value="GSKIP_dom"/>
</dbReference>
<reference evidence="2 3" key="1">
    <citation type="submission" date="2015-11" db="EMBL/GenBank/DDBJ databases">
        <title>The genome of Debaryomyces fabryi.</title>
        <authorList>
            <person name="Tafer H."/>
            <person name="Lopandic K."/>
        </authorList>
    </citation>
    <scope>NUCLEOTIDE SEQUENCE [LARGE SCALE GENOMIC DNA]</scope>
    <source>
        <strain evidence="2 3">CBS 789</strain>
    </source>
</reference>
<evidence type="ECO:0000313" key="2">
    <source>
        <dbReference type="EMBL" id="KSA03687.1"/>
    </source>
</evidence>
<name>A0A0V1Q5D1_9ASCO</name>